<gene>
    <name evidence="3" type="ORF">HF320_03355</name>
</gene>
<comment type="caution">
    <text evidence="3">The sequence shown here is derived from an EMBL/GenBank/DDBJ whole genome shotgun (WGS) entry which is preliminary data.</text>
</comment>
<reference evidence="3 4" key="1">
    <citation type="submission" date="2020-04" db="EMBL/GenBank/DDBJ databases">
        <title>Collinsella sp. KGMB02528 nov., an anaerobic actinobacterium isolated from human feces.</title>
        <authorList>
            <person name="Han K.-I."/>
            <person name="Eom M.K."/>
            <person name="Kim J.-S."/>
            <person name="Lee K.C."/>
            <person name="Suh M.K."/>
            <person name="Park S.-H."/>
            <person name="Lee J.H."/>
            <person name="Kang S.W."/>
            <person name="Park J.-E."/>
            <person name="Oh B.S."/>
            <person name="Yu S.Y."/>
            <person name="Choi S.-H."/>
            <person name="Lee D.H."/>
            <person name="Yoon H."/>
            <person name="Kim B.-Y."/>
            <person name="Lee J.H."/>
            <person name="Lee J.-S."/>
        </authorList>
    </citation>
    <scope>NUCLEOTIDE SEQUENCE [LARGE SCALE GENOMIC DNA]</scope>
    <source>
        <strain evidence="3 4">KGMB02528</strain>
    </source>
</reference>
<name>A0A7X9YHZ5_9ACTN</name>
<feature type="transmembrane region" description="Helical" evidence="2">
    <location>
        <begin position="15"/>
        <end position="32"/>
    </location>
</feature>
<protein>
    <submittedName>
        <fullName evidence="3">Arsenic efflux protein</fullName>
    </submittedName>
</protein>
<evidence type="ECO:0000256" key="1">
    <source>
        <dbReference type="SAM" id="MobiDB-lite"/>
    </source>
</evidence>
<dbReference type="Proteomes" id="UP000546970">
    <property type="component" value="Unassembled WGS sequence"/>
</dbReference>
<feature type="transmembrane region" description="Helical" evidence="2">
    <location>
        <begin position="240"/>
        <end position="259"/>
    </location>
</feature>
<feature type="transmembrane region" description="Helical" evidence="2">
    <location>
        <begin position="68"/>
        <end position="89"/>
    </location>
</feature>
<evidence type="ECO:0000256" key="2">
    <source>
        <dbReference type="SAM" id="Phobius"/>
    </source>
</evidence>
<dbReference type="Pfam" id="PF11449">
    <property type="entry name" value="ArsP_2"/>
    <property type="match status" value="1"/>
</dbReference>
<feature type="region of interest" description="Disordered" evidence="1">
    <location>
        <begin position="201"/>
        <end position="227"/>
    </location>
</feature>
<feature type="transmembrane region" description="Helical" evidence="2">
    <location>
        <begin position="311"/>
        <end position="329"/>
    </location>
</feature>
<accession>A0A7X9YHZ5</accession>
<organism evidence="3 4">
    <name type="scientific">Collinsella acetigenes</name>
    <dbReference type="NCBI Taxonomy" id="2713419"/>
    <lineage>
        <taxon>Bacteria</taxon>
        <taxon>Bacillati</taxon>
        <taxon>Actinomycetota</taxon>
        <taxon>Coriobacteriia</taxon>
        <taxon>Coriobacteriales</taxon>
        <taxon>Coriobacteriaceae</taxon>
        <taxon>Collinsella</taxon>
    </lineage>
</organism>
<keyword evidence="2" id="KW-0472">Membrane</keyword>
<evidence type="ECO:0000313" key="4">
    <source>
        <dbReference type="Proteomes" id="UP000546970"/>
    </source>
</evidence>
<keyword evidence="2" id="KW-1133">Transmembrane helix</keyword>
<dbReference type="EMBL" id="JABBCP010000002">
    <property type="protein sequence ID" value="NMF55369.1"/>
    <property type="molecule type" value="Genomic_DNA"/>
</dbReference>
<feature type="transmembrane region" description="Helical" evidence="2">
    <location>
        <begin position="341"/>
        <end position="360"/>
    </location>
</feature>
<feature type="transmembrane region" description="Helical" evidence="2">
    <location>
        <begin position="110"/>
        <end position="127"/>
    </location>
</feature>
<keyword evidence="2" id="KW-0812">Transmembrane</keyword>
<dbReference type="AlphaFoldDB" id="A0A7X9YHZ5"/>
<evidence type="ECO:0000313" key="3">
    <source>
        <dbReference type="EMBL" id="NMF55369.1"/>
    </source>
</evidence>
<dbReference type="RefSeq" id="WP_169277064.1">
    <property type="nucleotide sequence ID" value="NZ_JABBCP010000002.1"/>
</dbReference>
<proteinExistence type="predicted"/>
<dbReference type="InterPro" id="IPR021552">
    <property type="entry name" value="ArsP_2"/>
</dbReference>
<dbReference type="NCBIfam" id="NF037962">
    <property type="entry name" value="arsenic_eff"/>
    <property type="match status" value="1"/>
</dbReference>
<keyword evidence="4" id="KW-1185">Reference proteome</keyword>
<sequence>MDLIADIVLDAGKDTLALVPFLFVTYLALELLEHVAGERVNNTIRRAGTAGPAVGALLGIFPQCGFSAMAATLYAGRIVTLGTLVAVFLSTSDEMLPMLMAEHMPLKSMTTILAIKMLVALITGFLIDMAVRALRKNARVHAALRQTVLGAAVNPSHVNCGHGDHSEGDIVDEISEAGVSAEHIHELCERDCCGCEEHVGHHHHRDSDSMREHSCAHEHGSAHEHTHDNEHMLSSIVRSALSHTVQVSVFIFLVTLVLVGILDTVGEPVLERVLRGNETLAVFASALVGLIPNCSASVVITQLYLEGVLTLAPMLAGTLISAGVGYLVLFRTNRSVRENMVIIVMLYGIGVAWGLLFTALGL</sequence>